<dbReference type="Proteomes" id="UP000019140">
    <property type="component" value="Unassembled WGS sequence"/>
</dbReference>
<feature type="transmembrane region" description="Helical" evidence="1">
    <location>
        <begin position="66"/>
        <end position="83"/>
    </location>
</feature>
<evidence type="ECO:0008006" key="4">
    <source>
        <dbReference type="Google" id="ProtNLM"/>
    </source>
</evidence>
<evidence type="ECO:0000313" key="3">
    <source>
        <dbReference type="Proteomes" id="UP000019140"/>
    </source>
</evidence>
<dbReference type="Pfam" id="PF12966">
    <property type="entry name" value="AtpR"/>
    <property type="match status" value="1"/>
</dbReference>
<proteinExistence type="predicted"/>
<feature type="transmembrane region" description="Helical" evidence="1">
    <location>
        <begin position="40"/>
        <end position="60"/>
    </location>
</feature>
<dbReference type="HOGENOM" id="CLU_155951_1_0_7"/>
<organism evidence="2 3">
    <name type="scientific">Candidatus Entotheonella gemina</name>
    <dbReference type="NCBI Taxonomy" id="1429439"/>
    <lineage>
        <taxon>Bacteria</taxon>
        <taxon>Pseudomonadati</taxon>
        <taxon>Nitrospinota/Tectimicrobiota group</taxon>
        <taxon>Candidatus Tectimicrobiota</taxon>
        <taxon>Candidatus Entotheonellia</taxon>
        <taxon>Candidatus Entotheonellales</taxon>
        <taxon>Candidatus Entotheonellaceae</taxon>
        <taxon>Candidatus Entotheonella</taxon>
    </lineage>
</organism>
<accession>W4LRJ7</accession>
<protein>
    <recommendedName>
        <fullName evidence="4">ATP synthase subunit I</fullName>
    </recommendedName>
</protein>
<sequence>MEGQRLALEMAFGIGIGLGLFFFGGLWLTVQRIPMASRPALLALGSFWGRAAVCVAGFYLVMDGHWARLVVCLLGFLVVRFVLVRCWQLSHLAVATTPRGERR</sequence>
<dbReference type="InterPro" id="IPR017581">
    <property type="entry name" value="AtpR-like"/>
</dbReference>
<keyword evidence="1" id="KW-0472">Membrane</keyword>
<feature type="transmembrane region" description="Helical" evidence="1">
    <location>
        <begin position="6"/>
        <end position="28"/>
    </location>
</feature>
<comment type="caution">
    <text evidence="2">The sequence shown here is derived from an EMBL/GenBank/DDBJ whole genome shotgun (WGS) entry which is preliminary data.</text>
</comment>
<dbReference type="AlphaFoldDB" id="W4LRJ7"/>
<keyword evidence="1" id="KW-0812">Transmembrane</keyword>
<evidence type="ECO:0000256" key="1">
    <source>
        <dbReference type="SAM" id="Phobius"/>
    </source>
</evidence>
<reference evidence="2 3" key="1">
    <citation type="journal article" date="2014" name="Nature">
        <title>An environmental bacterial taxon with a large and distinct metabolic repertoire.</title>
        <authorList>
            <person name="Wilson M.C."/>
            <person name="Mori T."/>
            <person name="Ruckert C."/>
            <person name="Uria A.R."/>
            <person name="Helf M.J."/>
            <person name="Takada K."/>
            <person name="Gernert C."/>
            <person name="Steffens U.A."/>
            <person name="Heycke N."/>
            <person name="Schmitt S."/>
            <person name="Rinke C."/>
            <person name="Helfrich E.J."/>
            <person name="Brachmann A.O."/>
            <person name="Gurgui C."/>
            <person name="Wakimoto T."/>
            <person name="Kracht M."/>
            <person name="Crusemann M."/>
            <person name="Hentschel U."/>
            <person name="Abe I."/>
            <person name="Matsunaga S."/>
            <person name="Kalinowski J."/>
            <person name="Takeyama H."/>
            <person name="Piel J."/>
        </authorList>
    </citation>
    <scope>NUCLEOTIDE SEQUENCE [LARGE SCALE GENOMIC DNA]</scope>
    <source>
        <strain evidence="3">TSY2</strain>
    </source>
</reference>
<keyword evidence="1" id="KW-1133">Transmembrane helix</keyword>
<dbReference type="EMBL" id="AZHX01001772">
    <property type="protein sequence ID" value="ETX00017.1"/>
    <property type="molecule type" value="Genomic_DNA"/>
</dbReference>
<dbReference type="NCBIfam" id="TIGR03165">
    <property type="entry name" value="F1F0_chp_2"/>
    <property type="match status" value="1"/>
</dbReference>
<name>W4LRJ7_9BACT</name>
<evidence type="ECO:0000313" key="2">
    <source>
        <dbReference type="EMBL" id="ETX00017.1"/>
    </source>
</evidence>
<keyword evidence="3" id="KW-1185">Reference proteome</keyword>
<gene>
    <name evidence="2" type="ORF">ETSY2_39880</name>
</gene>